<dbReference type="Gene3D" id="3.80.10.10">
    <property type="entry name" value="Ribonuclease Inhibitor"/>
    <property type="match status" value="3"/>
</dbReference>
<dbReference type="InterPro" id="IPR032675">
    <property type="entry name" value="LRR_dom_sf"/>
</dbReference>
<proteinExistence type="predicted"/>
<dbReference type="RefSeq" id="XP_004258075.1">
    <property type="nucleotide sequence ID" value="XM_004258027.1"/>
</dbReference>
<dbReference type="InterPro" id="IPR026906">
    <property type="entry name" value="LRR_5"/>
</dbReference>
<accession>A0A0A1U8S4</accession>
<keyword evidence="2" id="KW-1185">Reference proteome</keyword>
<protein>
    <recommendedName>
        <fullName evidence="3">Leucine rich repeat containing protein BspA family protein</fullName>
    </recommendedName>
</protein>
<dbReference type="AlphaFoldDB" id="A0A0A1U8S4"/>
<dbReference type="KEGG" id="eiv:EIN_153110"/>
<dbReference type="EMBL" id="KB206474">
    <property type="protein sequence ID" value="ELP91304.1"/>
    <property type="molecule type" value="Genomic_DNA"/>
</dbReference>
<evidence type="ECO:0000313" key="2">
    <source>
        <dbReference type="Proteomes" id="UP000014680"/>
    </source>
</evidence>
<dbReference type="Proteomes" id="UP000014680">
    <property type="component" value="Unassembled WGS sequence"/>
</dbReference>
<dbReference type="Pfam" id="PF13306">
    <property type="entry name" value="LRR_5"/>
    <property type="match status" value="4"/>
</dbReference>
<dbReference type="SUPFAM" id="SSF52058">
    <property type="entry name" value="L domain-like"/>
    <property type="match status" value="2"/>
</dbReference>
<evidence type="ECO:0000313" key="1">
    <source>
        <dbReference type="EMBL" id="ELP91304.1"/>
    </source>
</evidence>
<sequence>MSVSLDRYSMMIVSKYFDSINDFLTLIKVCKKYLEIPSMFHYNPVSINNDNKKLFPNVETLHLYVNGDWFHDGYFQYSVDYPCPIKTIIKIRKNKRVMCKAITYSSDDIYHNIPYTEATYFIHDTFAGRYRAIAEMDCSKVIYFGSSCFLHNHILSRITLSSNLHEIPKNCFYECTSLQSLNLEHVHSFGYKCFENCKSLSALTLSDYITQVEEGTFENLFAIKSVCANKLKELPCYINASYTKAFEGIKHKIVTSDTDVRNGISLTFLTNRIDHGAFSRISGLSNVDIPTTVTYIGSAFYDSDLKRLDLSFVEQFRMGSIPKITAITTNSKIDIYCLHDCETLKKIDSYGSNYINGNVACWMKSLLEGKNIQVKNYCYSRKDYKIFDGIIPEYANSIDSCIVFGDSNHCSIIFPQNLNFIPHPYFFNNNIKKIILPKLFIPRDRFSFEQMEAINLEEIALNPAGYFYFKNNVSLTSVTFLDKTIHQHLMFKQCSKLVTITVENTPENYTFNDTMEISVFKYLKDQYKCSGDVILEQEEPLVDGVLHVLEGVTLIKSHCYLNDMDLKEIWMSTTVQRVENQAFLNCSNLKLVKLQPRKVKIHKKAFKQANKDIAFVVIQNN</sequence>
<name>A0A0A1U8S4_ENTIV</name>
<dbReference type="InterPro" id="IPR053139">
    <property type="entry name" value="Surface_bspA-like"/>
</dbReference>
<dbReference type="VEuPathDB" id="AmoebaDB:EIN_153110"/>
<dbReference type="PANTHER" id="PTHR45661">
    <property type="entry name" value="SURFACE ANTIGEN"/>
    <property type="match status" value="1"/>
</dbReference>
<evidence type="ECO:0008006" key="3">
    <source>
        <dbReference type="Google" id="ProtNLM"/>
    </source>
</evidence>
<dbReference type="PANTHER" id="PTHR45661:SF3">
    <property type="entry name" value="IG-LIKE DOMAIN-CONTAINING PROTEIN"/>
    <property type="match status" value="1"/>
</dbReference>
<dbReference type="OrthoDB" id="31390at2759"/>
<organism evidence="1 2">
    <name type="scientific">Entamoeba invadens IP1</name>
    <dbReference type="NCBI Taxonomy" id="370355"/>
    <lineage>
        <taxon>Eukaryota</taxon>
        <taxon>Amoebozoa</taxon>
        <taxon>Evosea</taxon>
        <taxon>Archamoebae</taxon>
        <taxon>Mastigamoebida</taxon>
        <taxon>Entamoebidae</taxon>
        <taxon>Entamoeba</taxon>
    </lineage>
</organism>
<reference evidence="1 2" key="1">
    <citation type="submission" date="2012-10" db="EMBL/GenBank/DDBJ databases">
        <authorList>
            <person name="Zafar N."/>
            <person name="Inman J."/>
            <person name="Hall N."/>
            <person name="Lorenzi H."/>
            <person name="Caler E."/>
        </authorList>
    </citation>
    <scope>NUCLEOTIDE SEQUENCE [LARGE SCALE GENOMIC DNA]</scope>
    <source>
        <strain evidence="1 2">IP1</strain>
    </source>
</reference>
<gene>
    <name evidence="1" type="ORF">EIN_153110</name>
</gene>
<dbReference type="GeneID" id="14890440"/>